<dbReference type="PANTHER" id="PTHR11439">
    <property type="entry name" value="GAG-POL-RELATED RETROTRANSPOSON"/>
    <property type="match status" value="1"/>
</dbReference>
<dbReference type="AlphaFoldDB" id="A0A1J3G6T2"/>
<dbReference type="InterPro" id="IPR013103">
    <property type="entry name" value="RVT_2"/>
</dbReference>
<evidence type="ECO:0000313" key="2">
    <source>
        <dbReference type="EMBL" id="JAU51963.1"/>
    </source>
</evidence>
<dbReference type="CDD" id="cd09272">
    <property type="entry name" value="RNase_HI_RT_Ty1"/>
    <property type="match status" value="1"/>
</dbReference>
<protein>
    <submittedName>
        <fullName evidence="2">Copia protein</fullName>
    </submittedName>
</protein>
<accession>A0A1J3G6T2</accession>
<sequence length="406" mass="46641">MDVHNAFLHGDLDEEVYMRPPLGFYSQDEKKVCKLKKSLYGLKQAPRCWFEKLTTALRKYGFSQSLSDYSLFTFDKGGVRINILIYVDDMIISSNSNKALRIFKEYLSTCFKMKDLGDLKFFWGIEVSRSSRGFYLSQRTYAMEIITETGMLGSKPASFPLEQNNKLALSSSPLMSNPKKYRRLIRRFIYLAVTRPDLAYCVHVLAQFMQTPREDHWEAGIRVVRYLKGSPGQGILLKAEDNFQINGWCYSDWASCPLTRRFVTGYIVQIGVSLVSWKTKKQQTVSLSSAEAEYRAMSFLTKELLWLKRLLLSLGISHAQPMHIHCDSKSAIHIATNPVFHERTKHIEIDCHFIRDEIQSGILHPIHVDSASQLADIFTKPLGRHSFDIFRDKLGILNLHAQFEGG</sequence>
<gene>
    <name evidence="2" type="ORF">LC_TR7371_c6_g1_i1_g.24967</name>
</gene>
<name>A0A1J3G6T2_NOCCA</name>
<feature type="domain" description="Reverse transcriptase Ty1/copia-type" evidence="1">
    <location>
        <begin position="1"/>
        <end position="162"/>
    </location>
</feature>
<dbReference type="EMBL" id="GEVK01000869">
    <property type="protein sequence ID" value="JAU51963.1"/>
    <property type="molecule type" value="Transcribed_RNA"/>
</dbReference>
<reference evidence="2" key="1">
    <citation type="submission" date="2016-07" db="EMBL/GenBank/DDBJ databases">
        <title>De novo transcriptome assembly of four accessions of the metal hyperaccumulator plant Noccaea caerulescens.</title>
        <authorList>
            <person name="Blande D."/>
            <person name="Halimaa P."/>
            <person name="Tervahauta A.I."/>
            <person name="Aarts M.G."/>
            <person name="Karenlampi S.O."/>
        </authorList>
    </citation>
    <scope>NUCLEOTIDE SEQUENCE</scope>
</reference>
<evidence type="ECO:0000259" key="1">
    <source>
        <dbReference type="Pfam" id="PF07727"/>
    </source>
</evidence>
<dbReference type="PANTHER" id="PTHR11439:SF462">
    <property type="match status" value="1"/>
</dbReference>
<proteinExistence type="predicted"/>
<organism evidence="2">
    <name type="scientific">Noccaea caerulescens</name>
    <name type="common">Alpine penny-cress</name>
    <name type="synonym">Thlaspi caerulescens</name>
    <dbReference type="NCBI Taxonomy" id="107243"/>
    <lineage>
        <taxon>Eukaryota</taxon>
        <taxon>Viridiplantae</taxon>
        <taxon>Streptophyta</taxon>
        <taxon>Embryophyta</taxon>
        <taxon>Tracheophyta</taxon>
        <taxon>Spermatophyta</taxon>
        <taxon>Magnoliopsida</taxon>
        <taxon>eudicotyledons</taxon>
        <taxon>Gunneridae</taxon>
        <taxon>Pentapetalae</taxon>
        <taxon>rosids</taxon>
        <taxon>malvids</taxon>
        <taxon>Brassicales</taxon>
        <taxon>Brassicaceae</taxon>
        <taxon>Coluteocarpeae</taxon>
        <taxon>Noccaea</taxon>
    </lineage>
</organism>
<dbReference type="Pfam" id="PF07727">
    <property type="entry name" value="RVT_2"/>
    <property type="match status" value="1"/>
</dbReference>
<dbReference type="InterPro" id="IPR043502">
    <property type="entry name" value="DNA/RNA_pol_sf"/>
</dbReference>
<dbReference type="SUPFAM" id="SSF56672">
    <property type="entry name" value="DNA/RNA polymerases"/>
    <property type="match status" value="1"/>
</dbReference>